<proteinExistence type="inferred from homology"/>
<evidence type="ECO:0000256" key="2">
    <source>
        <dbReference type="ARBA" id="ARBA00009457"/>
    </source>
</evidence>
<evidence type="ECO:0000256" key="3">
    <source>
        <dbReference type="ARBA" id="ARBA00022692"/>
    </source>
</evidence>
<keyword evidence="3 8" id="KW-0812">Transmembrane</keyword>
<reference evidence="9 10" key="1">
    <citation type="submission" date="2024-03" db="EMBL/GenBank/DDBJ databases">
        <title>The Acrasis kona genome and developmental transcriptomes reveal deep origins of eukaryotic multicellular pathways.</title>
        <authorList>
            <person name="Sheikh S."/>
            <person name="Fu C.-J."/>
            <person name="Brown M.W."/>
            <person name="Baldauf S.L."/>
        </authorList>
    </citation>
    <scope>NUCLEOTIDE SEQUENCE [LARGE SCALE GENOMIC DNA]</scope>
    <source>
        <strain evidence="9 10">ATCC MYA-3509</strain>
    </source>
</reference>
<evidence type="ECO:0000256" key="4">
    <source>
        <dbReference type="ARBA" id="ARBA00022989"/>
    </source>
</evidence>
<evidence type="ECO:0000256" key="7">
    <source>
        <dbReference type="SAM" id="MobiDB-lite"/>
    </source>
</evidence>
<comment type="subcellular location">
    <subcellularLocation>
        <location evidence="1">Membrane</location>
        <topology evidence="1">Multi-pass membrane protein</topology>
    </subcellularLocation>
</comment>
<comment type="caution">
    <text evidence="9">The sequence shown here is derived from an EMBL/GenBank/DDBJ whole genome shotgun (WGS) entry which is preliminary data.</text>
</comment>
<feature type="transmembrane region" description="Helical" evidence="8">
    <location>
        <begin position="328"/>
        <end position="354"/>
    </location>
</feature>
<keyword evidence="10" id="KW-1185">Reference proteome</keyword>
<dbReference type="GO" id="GO:0005783">
    <property type="term" value="C:endoplasmic reticulum"/>
    <property type="evidence" value="ECO:0007669"/>
    <property type="project" value="TreeGrafter"/>
</dbReference>
<dbReference type="InterPro" id="IPR005045">
    <property type="entry name" value="CDC50/LEM3_fam"/>
</dbReference>
<dbReference type="PANTHER" id="PTHR10926:SF0">
    <property type="entry name" value="CDC50, ISOFORM A"/>
    <property type="match status" value="1"/>
</dbReference>
<feature type="transmembrane region" description="Helical" evidence="8">
    <location>
        <begin position="51"/>
        <end position="73"/>
    </location>
</feature>
<evidence type="ECO:0000313" key="10">
    <source>
        <dbReference type="Proteomes" id="UP001431209"/>
    </source>
</evidence>
<keyword evidence="5 6" id="KW-0472">Membrane</keyword>
<evidence type="ECO:0000256" key="8">
    <source>
        <dbReference type="SAM" id="Phobius"/>
    </source>
</evidence>
<dbReference type="Pfam" id="PF03381">
    <property type="entry name" value="CDC50"/>
    <property type="match status" value="1"/>
</dbReference>
<dbReference type="PIRSF" id="PIRSF015840">
    <property type="entry name" value="DUF284_TM_euk"/>
    <property type="match status" value="1"/>
</dbReference>
<dbReference type="GO" id="GO:0005886">
    <property type="term" value="C:plasma membrane"/>
    <property type="evidence" value="ECO:0007669"/>
    <property type="project" value="TreeGrafter"/>
</dbReference>
<dbReference type="GO" id="GO:0005794">
    <property type="term" value="C:Golgi apparatus"/>
    <property type="evidence" value="ECO:0007669"/>
    <property type="project" value="TreeGrafter"/>
</dbReference>
<comment type="similarity">
    <text evidence="2 6">Belongs to the CDC50/LEM3 family.</text>
</comment>
<feature type="region of interest" description="Disordered" evidence="7">
    <location>
        <begin position="1"/>
        <end position="28"/>
    </location>
</feature>
<dbReference type="Proteomes" id="UP001431209">
    <property type="component" value="Unassembled WGS sequence"/>
</dbReference>
<name>A0AAW2Z6L1_9EUKA</name>
<accession>A0AAW2Z6L1</accession>
<evidence type="ECO:0000256" key="1">
    <source>
        <dbReference type="ARBA" id="ARBA00004141"/>
    </source>
</evidence>
<dbReference type="EMBL" id="JAOPGA020001138">
    <property type="protein sequence ID" value="KAL0485441.1"/>
    <property type="molecule type" value="Genomic_DNA"/>
</dbReference>
<evidence type="ECO:0000313" key="9">
    <source>
        <dbReference type="EMBL" id="KAL0485441.1"/>
    </source>
</evidence>
<gene>
    <name evidence="9" type="ORF">AKO1_011723</name>
</gene>
<dbReference type="AlphaFoldDB" id="A0AAW2Z6L1"/>
<evidence type="ECO:0000256" key="6">
    <source>
        <dbReference type="PIRNR" id="PIRNR015840"/>
    </source>
</evidence>
<dbReference type="PANTHER" id="PTHR10926">
    <property type="entry name" value="CELL CYCLE CONTROL PROTEIN 50"/>
    <property type="match status" value="1"/>
</dbReference>
<organism evidence="9 10">
    <name type="scientific">Acrasis kona</name>
    <dbReference type="NCBI Taxonomy" id="1008807"/>
    <lineage>
        <taxon>Eukaryota</taxon>
        <taxon>Discoba</taxon>
        <taxon>Heterolobosea</taxon>
        <taxon>Tetramitia</taxon>
        <taxon>Eutetramitia</taxon>
        <taxon>Acrasidae</taxon>
        <taxon>Acrasis</taxon>
    </lineage>
</organism>
<keyword evidence="4 8" id="KW-1133">Transmembrane helix</keyword>
<sequence>MSITGDNIDMEQDIAQQPQPPKKSKKPKVHLDRAFTQQRLPAWQPILSPPWVIASFFIIFLIFTPIGIAIFFASQSVIETNELQYDNLCTMTINNQTAPVCSISKREIVVPALMKAPVYMYYKLTNFYQNHRRYAASRSDSQLGGTANINPSDAQSTCAPITFYQPTQDITNETSSASVYVPCGLVAWSMFNDTFVLYSKDAGGNFNVLCDGPNAGNGNSSCTKKGIAWKSDVDVKFKYGATGRNSSGGATYYGEPTHLIPDVQDEDFIVWMRTAALPNFRKLYRIINVDIPAGTYYLDIEQRYPVSNFSGTKSVILTTSSWIGGKNLFLAIAYMAVGGLCFLLAAAFLVGYIIQKIKFRRSSNPI</sequence>
<evidence type="ECO:0000256" key="5">
    <source>
        <dbReference type="ARBA" id="ARBA00023136"/>
    </source>
</evidence>
<protein>
    <submittedName>
        <fullName evidence="9">Cell cycle control protein 50A</fullName>
    </submittedName>
</protein>